<sequence length="40" mass="4105">MSVVGCAALALAVIAGTPMPNDRQAAKKEDANLFIGFSLI</sequence>
<keyword evidence="2" id="KW-1185">Reference proteome</keyword>
<evidence type="ECO:0000313" key="2">
    <source>
        <dbReference type="Proteomes" id="UP000216478"/>
    </source>
</evidence>
<dbReference type="Proteomes" id="UP000216478">
    <property type="component" value="Unassembled WGS sequence"/>
</dbReference>
<dbReference type="AlphaFoldDB" id="A0A256F891"/>
<name>A0A256F891_9HYPH</name>
<gene>
    <name evidence="1" type="ORF">CEV33_2113</name>
</gene>
<organism evidence="1 2">
    <name type="scientific">Brucella grignonensis</name>
    <dbReference type="NCBI Taxonomy" id="94627"/>
    <lineage>
        <taxon>Bacteria</taxon>
        <taxon>Pseudomonadati</taxon>
        <taxon>Pseudomonadota</taxon>
        <taxon>Alphaproteobacteria</taxon>
        <taxon>Hyphomicrobiales</taxon>
        <taxon>Brucellaceae</taxon>
        <taxon>Brucella/Ochrobactrum group</taxon>
        <taxon>Brucella</taxon>
    </lineage>
</organism>
<dbReference type="EMBL" id="NNRL01000163">
    <property type="protein sequence ID" value="OYR10651.1"/>
    <property type="molecule type" value="Genomic_DNA"/>
</dbReference>
<protein>
    <submittedName>
        <fullName evidence="1">Uncharacterized protein</fullName>
    </submittedName>
</protein>
<reference evidence="1 2" key="1">
    <citation type="submission" date="2017-07" db="EMBL/GenBank/DDBJ databases">
        <title>Phylogenetic study on the rhizospheric bacterium Ochrobactrum sp. A44.</title>
        <authorList>
            <person name="Krzyzanowska D.M."/>
            <person name="Ossowicki A."/>
            <person name="Rajewska M."/>
            <person name="Maciag T."/>
            <person name="Kaczynski Z."/>
            <person name="Czerwicka M."/>
            <person name="Jafra S."/>
        </authorList>
    </citation>
    <scope>NUCLEOTIDE SEQUENCE [LARGE SCALE GENOMIC DNA]</scope>
    <source>
        <strain evidence="1 2">OgA9a</strain>
    </source>
</reference>
<evidence type="ECO:0000313" key="1">
    <source>
        <dbReference type="EMBL" id="OYR10651.1"/>
    </source>
</evidence>
<comment type="caution">
    <text evidence="1">The sequence shown here is derived from an EMBL/GenBank/DDBJ whole genome shotgun (WGS) entry which is preliminary data.</text>
</comment>
<proteinExistence type="predicted"/>
<accession>A0A256F891</accession>